<feature type="region of interest" description="Disordered" evidence="1">
    <location>
        <begin position="33"/>
        <end position="88"/>
    </location>
</feature>
<dbReference type="PANTHER" id="PTHR38797:SF4">
    <property type="entry name" value="NUCLEAR PORE COMPLEX PROTEIN NUP85"/>
    <property type="match status" value="1"/>
</dbReference>
<evidence type="ECO:0000313" key="3">
    <source>
        <dbReference type="Proteomes" id="UP000094444"/>
    </source>
</evidence>
<accession>A0A2P5HRM4</accession>
<reference evidence="2" key="1">
    <citation type="submission" date="2017-09" db="EMBL/GenBank/DDBJ databases">
        <title>Polyketide synthases of a Diaporthe helianthi virulent isolate.</title>
        <authorList>
            <person name="Baroncelli R."/>
        </authorList>
    </citation>
    <scope>NUCLEOTIDE SEQUENCE [LARGE SCALE GENOMIC DNA]</scope>
    <source>
        <strain evidence="2">7/96</strain>
    </source>
</reference>
<dbReference type="STRING" id="158607.A0A2P5HRM4"/>
<feature type="compositionally biased region" description="Polar residues" evidence="1">
    <location>
        <begin position="69"/>
        <end position="82"/>
    </location>
</feature>
<dbReference type="InParanoid" id="A0A2P5HRM4"/>
<sequence>MRYNTVFHGPPSPSDAGLITLKTVPGPLKLQKERLPTSQHHRVRKASLSTGSATGSGIGTLSGIATGASTPPSSVDQQQQHPSAAPLVRRVKSLRAPTEDAIIEVKTPVTARPYPDNNLKPSLPELKPWESYLHWLCLTEEPGTLWSSSLCATFHECLVTNPGVGMAKASEYAARIDDIYWSFYLPLDPLLQFMEDRILSGYLLHVWTMFIELGKRIPHDDPAQEKLVDLLKELVHLPPMEVRTWEGNDAPWTDLPTLDDALIAAWDDLYDPEVQMSDPESHWVNYFAFLGRLVCAEVTPDWWEIPSITLKEVLAEDINPNYLTVYKTMALAEYMNHAGDAFFEWCIDSGMLDTNASMSIISPLLENPVQRDWFDRRRMEEDDDADSIG</sequence>
<dbReference type="EMBL" id="MAVT02000900">
    <property type="protein sequence ID" value="POS72903.1"/>
    <property type="molecule type" value="Genomic_DNA"/>
</dbReference>
<name>A0A2P5HRM4_DIAHE</name>
<dbReference type="AlphaFoldDB" id="A0A2P5HRM4"/>
<dbReference type="InterPro" id="IPR022085">
    <property type="entry name" value="OpdG"/>
</dbReference>
<dbReference type="Proteomes" id="UP000094444">
    <property type="component" value="Unassembled WGS sequence"/>
</dbReference>
<comment type="caution">
    <text evidence="2">The sequence shown here is derived from an EMBL/GenBank/DDBJ whole genome shotgun (WGS) entry which is preliminary data.</text>
</comment>
<gene>
    <name evidence="2" type="ORF">DHEL01_v208711</name>
</gene>
<dbReference type="PANTHER" id="PTHR38797">
    <property type="entry name" value="NUCLEAR PORE COMPLEX PROTEIN NUP85-RELATED"/>
    <property type="match status" value="1"/>
</dbReference>
<dbReference type="OrthoDB" id="3350591at2759"/>
<protein>
    <submittedName>
        <fullName evidence="2">Uncharacterized protein</fullName>
    </submittedName>
</protein>
<evidence type="ECO:0000313" key="2">
    <source>
        <dbReference type="EMBL" id="POS72903.1"/>
    </source>
</evidence>
<proteinExistence type="predicted"/>
<keyword evidence="3" id="KW-1185">Reference proteome</keyword>
<dbReference type="InterPro" id="IPR053204">
    <property type="entry name" value="Oxopyrrolidines_Biosynth-assoc"/>
</dbReference>
<dbReference type="Pfam" id="PF12311">
    <property type="entry name" value="DUF3632"/>
    <property type="match status" value="1"/>
</dbReference>
<organism evidence="2 3">
    <name type="scientific">Diaporthe helianthi</name>
    <dbReference type="NCBI Taxonomy" id="158607"/>
    <lineage>
        <taxon>Eukaryota</taxon>
        <taxon>Fungi</taxon>
        <taxon>Dikarya</taxon>
        <taxon>Ascomycota</taxon>
        <taxon>Pezizomycotina</taxon>
        <taxon>Sordariomycetes</taxon>
        <taxon>Sordariomycetidae</taxon>
        <taxon>Diaporthales</taxon>
        <taxon>Diaporthaceae</taxon>
        <taxon>Diaporthe</taxon>
    </lineage>
</organism>
<evidence type="ECO:0000256" key="1">
    <source>
        <dbReference type="SAM" id="MobiDB-lite"/>
    </source>
</evidence>